<dbReference type="Gene3D" id="1.20.120.780">
    <property type="entry name" value="DNA mimic ocr"/>
    <property type="match status" value="1"/>
</dbReference>
<evidence type="ECO:0000313" key="2">
    <source>
        <dbReference type="Proteomes" id="UP000225977"/>
    </source>
</evidence>
<gene>
    <name evidence="1" type="ORF">JUGLONE_269</name>
</gene>
<organism evidence="1 2">
    <name type="scientific">Bacillus phage Juglone</name>
    <dbReference type="NCBI Taxonomy" id="1805949"/>
    <lineage>
        <taxon>Viruses</taxon>
        <taxon>Duplodnaviria</taxon>
        <taxon>Heunggongvirae</taxon>
        <taxon>Uroviricota</taxon>
        <taxon>Caudoviricetes</taxon>
        <taxon>Herelleviridae</taxon>
        <taxon>Bastillevirinae</taxon>
        <taxon>Bequatrovirus</taxon>
        <taxon>Bequatrovirus troll</taxon>
    </lineage>
</organism>
<dbReference type="InterPro" id="IPR036207">
    <property type="entry name" value="B-form_Ocr"/>
</dbReference>
<sequence length="293" mass="34153">MTKQLELAQYDTLEALEGDIDVLEAFYEYDGSTYVCDAIQEIADKFIPIYTHELWKNAYDMKEYIEEAMSQGLCETPRGEQPDLDKIFQAGYYQYYTQVLYNNETELYYNYIAVIVNKWLEGLNHAQLEKLDIDELDERIEEERADIDNNSYMEDLEDIAKRIIAEFKGKVNKDASWVNYGDVNALEHGGEFVKKDADYPNDKCYYIVKLTNMNTACGEDGFMIEEGYVDLKDDWIDWEDVESTMDIADTDGRKVCDVFHYYGVAEFNGETYNFDDESEVLEHLAEQGICIEN</sequence>
<dbReference type="Proteomes" id="UP000225977">
    <property type="component" value="Segment"/>
</dbReference>
<accession>A0A143FIK1</accession>
<evidence type="ECO:0000313" key="1">
    <source>
        <dbReference type="EMBL" id="AMW61541.1"/>
    </source>
</evidence>
<name>A0A143FIK1_9CAUD</name>
<dbReference type="EMBL" id="KU737345">
    <property type="protein sequence ID" value="AMW61541.1"/>
    <property type="molecule type" value="Genomic_DNA"/>
</dbReference>
<protein>
    <submittedName>
        <fullName evidence="1">Uncharacterized protein</fullName>
    </submittedName>
</protein>
<proteinExistence type="predicted"/>
<reference evidence="2" key="1">
    <citation type="submission" date="2016-02" db="EMBL/GenBank/DDBJ databases">
        <authorList>
            <person name="Mokah H."/>
            <person name="Prakash A."/>
            <person name="Horton L."/>
            <person name="Cochran E."/>
            <person name="Foltz S."/>
            <person name="Olszewski N."/>
            <person name="Jeyasankar M."/>
            <person name="Sehgal N."/>
            <person name="Miller A."/>
            <person name="Luong A."/>
            <person name="Miller R."/>
            <person name="Afzal A."/>
            <person name="Dandamudi K."/>
            <person name="Yoo S."/>
            <person name="Shi R."/>
            <person name="Carvalho R."/>
            <person name="Koparde V.N."/>
            <person name="Lee V."/>
            <person name="Buck G."/>
            <person name="Serrano M.G."/>
            <person name="Johnson A."/>
        </authorList>
    </citation>
    <scope>NUCLEOTIDE SEQUENCE [LARGE SCALE GENOMIC DNA]</scope>
</reference>